<dbReference type="InterPro" id="IPR017904">
    <property type="entry name" value="ADF/Cofilin"/>
</dbReference>
<reference evidence="4" key="1">
    <citation type="journal article" date="2023" name="Nat. Microbiol.">
        <title>Babesia duncani multi-omics identifies virulence factors and drug targets.</title>
        <authorList>
            <person name="Singh P."/>
            <person name="Lonardi S."/>
            <person name="Liang Q."/>
            <person name="Vydyam P."/>
            <person name="Khabirova E."/>
            <person name="Fang T."/>
            <person name="Gihaz S."/>
            <person name="Thekkiniath J."/>
            <person name="Munshi M."/>
            <person name="Abel S."/>
            <person name="Ciampossin L."/>
            <person name="Batugedara G."/>
            <person name="Gupta M."/>
            <person name="Lu X.M."/>
            <person name="Lenz T."/>
            <person name="Chakravarty S."/>
            <person name="Cornillot E."/>
            <person name="Hu Y."/>
            <person name="Ma W."/>
            <person name="Gonzalez L.M."/>
            <person name="Sanchez S."/>
            <person name="Estrada K."/>
            <person name="Sanchez-Flores A."/>
            <person name="Montero E."/>
            <person name="Harb O.S."/>
            <person name="Le Roch K.G."/>
            <person name="Mamoun C.B."/>
        </authorList>
    </citation>
    <scope>NUCLEOTIDE SEQUENCE</scope>
    <source>
        <strain evidence="4">WA1</strain>
    </source>
</reference>
<evidence type="ECO:0000259" key="3">
    <source>
        <dbReference type="PROSITE" id="PS51263"/>
    </source>
</evidence>
<dbReference type="AlphaFoldDB" id="A0AAD9PL38"/>
<gene>
    <name evidence="4" type="ORF">BdWA1_002095</name>
</gene>
<comment type="caution">
    <text evidence="4">The sequence shown here is derived from an EMBL/GenBank/DDBJ whole genome shotgun (WGS) entry which is preliminary data.</text>
</comment>
<dbReference type="KEGG" id="bdw:94336393"/>
<dbReference type="SUPFAM" id="SSF55753">
    <property type="entry name" value="Actin depolymerizing proteins"/>
    <property type="match status" value="1"/>
</dbReference>
<dbReference type="Proteomes" id="UP001214638">
    <property type="component" value="Unassembled WGS sequence"/>
</dbReference>
<dbReference type="GO" id="GO:0015629">
    <property type="term" value="C:actin cytoskeleton"/>
    <property type="evidence" value="ECO:0007669"/>
    <property type="project" value="InterPro"/>
</dbReference>
<protein>
    <submittedName>
        <fullName evidence="4">Bifunctional Actin-depolymerizing factor homology domain/ADF-Cofilin/ADF-H-Gelsolin-like domain superfamily</fullName>
    </submittedName>
</protein>
<keyword evidence="5" id="KW-1185">Reference proteome</keyword>
<dbReference type="Pfam" id="PF00241">
    <property type="entry name" value="Cofilin_ADF"/>
    <property type="match status" value="1"/>
</dbReference>
<sequence length="119" mass="13301">MESGIKVDEEVITAFTQMKLKKHVKYLILTITNQAVTLLKSGSGDVEELYSELPANDCAFVAYDIGRYIVLFMYAAPGASTNSRTIYSTTKQTVEKSLEGCKVYKNLVEDKDEVYDAIK</sequence>
<evidence type="ECO:0000313" key="5">
    <source>
        <dbReference type="Proteomes" id="UP001214638"/>
    </source>
</evidence>
<dbReference type="InterPro" id="IPR029006">
    <property type="entry name" value="ADF-H/Gelsolin-like_dom_sf"/>
</dbReference>
<dbReference type="PROSITE" id="PS51263">
    <property type="entry name" value="ADF_H"/>
    <property type="match status" value="1"/>
</dbReference>
<dbReference type="GO" id="GO:0003779">
    <property type="term" value="F:actin binding"/>
    <property type="evidence" value="ECO:0007669"/>
    <property type="project" value="UniProtKB-KW"/>
</dbReference>
<dbReference type="GeneID" id="94336393"/>
<dbReference type="GO" id="GO:0030042">
    <property type="term" value="P:actin filament depolymerization"/>
    <property type="evidence" value="ECO:0007669"/>
    <property type="project" value="InterPro"/>
</dbReference>
<dbReference type="EMBL" id="JALLKP010000002">
    <property type="protein sequence ID" value="KAK2196846.1"/>
    <property type="molecule type" value="Genomic_DNA"/>
</dbReference>
<dbReference type="InterPro" id="IPR002108">
    <property type="entry name" value="ADF-H"/>
</dbReference>
<evidence type="ECO:0000256" key="2">
    <source>
        <dbReference type="ARBA" id="ARBA00023203"/>
    </source>
</evidence>
<dbReference type="Gene3D" id="3.40.20.10">
    <property type="entry name" value="Severin"/>
    <property type="match status" value="1"/>
</dbReference>
<accession>A0AAD9PL38</accession>
<dbReference type="SMART" id="SM00102">
    <property type="entry name" value="ADF"/>
    <property type="match status" value="1"/>
</dbReference>
<keyword evidence="2" id="KW-0009">Actin-binding</keyword>
<evidence type="ECO:0000313" key="4">
    <source>
        <dbReference type="EMBL" id="KAK2196846.1"/>
    </source>
</evidence>
<feature type="domain" description="ADF-H" evidence="3">
    <location>
        <begin position="4"/>
        <end position="119"/>
    </location>
</feature>
<comment type="similarity">
    <text evidence="1">Belongs to the actin-binding proteins ADF family.</text>
</comment>
<dbReference type="RefSeq" id="XP_067803688.1">
    <property type="nucleotide sequence ID" value="XM_067947124.1"/>
</dbReference>
<evidence type="ECO:0000256" key="1">
    <source>
        <dbReference type="ARBA" id="ARBA00006844"/>
    </source>
</evidence>
<name>A0AAD9PL38_9APIC</name>
<dbReference type="PANTHER" id="PTHR11913">
    <property type="entry name" value="COFILIN-RELATED"/>
    <property type="match status" value="1"/>
</dbReference>
<proteinExistence type="inferred from homology"/>
<organism evidence="4 5">
    <name type="scientific">Babesia duncani</name>
    <dbReference type="NCBI Taxonomy" id="323732"/>
    <lineage>
        <taxon>Eukaryota</taxon>
        <taxon>Sar</taxon>
        <taxon>Alveolata</taxon>
        <taxon>Apicomplexa</taxon>
        <taxon>Aconoidasida</taxon>
        <taxon>Piroplasmida</taxon>
        <taxon>Babesiidae</taxon>
        <taxon>Babesia</taxon>
    </lineage>
</organism>